<accession>A0AC34RIJ7</accession>
<protein>
    <submittedName>
        <fullName evidence="2">FYVE, RhoGEF and PH domain-containing protein 4</fullName>
    </submittedName>
</protein>
<name>A0AC34RIJ7_9BILA</name>
<sequence length="845" mass="97447">MAGMAIKPPDFMLRTFDKFQTPPDIDLEGGEIKSIEESEEIDPEDNCKVHVTTYTIISADGTEESRITKRRKLKVNCTQHTKRLEYCNGKEAKLEEKTEFLTGDVGGLRHTQYEFEGPSQVGFDTDNIFPGALLNKNNDFMNLLVQKKDEFQKMYPDVFSKMRTQPAIFDLPSTTTETIVNPDGTTVTRTKSSRAFSSRYTKRETYVNGVKQESKCKFRAFIEYKGPDGGFSIKLNNHPEDDLSEDETEDEDLLWKRFVLPDSKSTMPFKNMIAARPKSSSFRTIEDDRHSHSDFSEIADTTSAMITDTGKVPKIKPEKLQKHEKAFHAVNEIVDSEARYVSKLALLEKFRNDVEKDKVLDKRQMANLFANICSLYQFHNHHLLPQLLERVREWQSSRRISDVFKKQAPFMKMYSEYTNNYKNSIQLFEDCLKKKKKFAEIVNLYEKMPECENLPLISHMICPVQRVMRYQLLLKEYLKYLSPEDSDFADTEKSLELVLEAASHANEMMRRLDRYKNVLEVQELLGNSISLVSPGRELLKRARLMKISSSNEKVEERHIFIFNDIILVASERSIALGGKYRVRAIFDALLTQICDGDNLERENSFYIRGCDSQNGPATRLELFTDTPAEKKEIIDCLWSAISEVQQRKKSFTTSFSNNSLTSPRSERKCCAKCDTDFSWFVSSVSCTKCGQRYCKRCFGQMRQHPKRLRICEECLRQYNDKHANKENQILSARQDLLSLPANTKDAIKSGQMKFRGSSGKVLTRYFVLRKNFCIYSYIDAKEDTAVAMLPLSGCEIEKLNEKYSFSLRHMNRLYIFTAASDTERAEWMAALILSANADLPSEKST</sequence>
<dbReference type="WBParaSite" id="JU765_v2.g7268.t1">
    <property type="protein sequence ID" value="JU765_v2.g7268.t1"/>
    <property type="gene ID" value="JU765_v2.g7268"/>
</dbReference>
<evidence type="ECO:0000313" key="1">
    <source>
        <dbReference type="Proteomes" id="UP000887576"/>
    </source>
</evidence>
<reference evidence="2" key="1">
    <citation type="submission" date="2022-11" db="UniProtKB">
        <authorList>
            <consortium name="WormBaseParasite"/>
        </authorList>
    </citation>
    <scope>IDENTIFICATION</scope>
</reference>
<evidence type="ECO:0000313" key="2">
    <source>
        <dbReference type="WBParaSite" id="JU765_v2.g7268.t1"/>
    </source>
</evidence>
<organism evidence="1 2">
    <name type="scientific">Panagrolaimus sp. JU765</name>
    <dbReference type="NCBI Taxonomy" id="591449"/>
    <lineage>
        <taxon>Eukaryota</taxon>
        <taxon>Metazoa</taxon>
        <taxon>Ecdysozoa</taxon>
        <taxon>Nematoda</taxon>
        <taxon>Chromadorea</taxon>
        <taxon>Rhabditida</taxon>
        <taxon>Tylenchina</taxon>
        <taxon>Panagrolaimomorpha</taxon>
        <taxon>Panagrolaimoidea</taxon>
        <taxon>Panagrolaimidae</taxon>
        <taxon>Panagrolaimus</taxon>
    </lineage>
</organism>
<proteinExistence type="predicted"/>
<dbReference type="Proteomes" id="UP000887576">
    <property type="component" value="Unplaced"/>
</dbReference>